<protein>
    <submittedName>
        <fullName evidence="1">Uncharacterized protein</fullName>
    </submittedName>
</protein>
<gene>
    <name evidence="1" type="ORF">KY290_018548</name>
</gene>
<reference evidence="1 2" key="1">
    <citation type="journal article" date="2021" name="bioRxiv">
        <title>Chromosome-scale and haplotype-resolved genome assembly of a tetraploid potato cultivar.</title>
        <authorList>
            <person name="Sun H."/>
            <person name="Jiao W.-B."/>
            <person name="Krause K."/>
            <person name="Campoy J.A."/>
            <person name="Goel M."/>
            <person name="Folz-Donahue K."/>
            <person name="Kukat C."/>
            <person name="Huettel B."/>
            <person name="Schneeberger K."/>
        </authorList>
    </citation>
    <scope>NUCLEOTIDE SEQUENCE [LARGE SCALE GENOMIC DNA]</scope>
    <source>
        <strain evidence="1">SolTubOtavaFocal</strain>
        <tissue evidence="1">Leaves</tissue>
    </source>
</reference>
<dbReference type="EMBL" id="JAIVGD010000013">
    <property type="protein sequence ID" value="KAH0762475.1"/>
    <property type="molecule type" value="Genomic_DNA"/>
</dbReference>
<evidence type="ECO:0000313" key="1">
    <source>
        <dbReference type="EMBL" id="KAH0762475.1"/>
    </source>
</evidence>
<name>A0ABQ7VHI6_SOLTU</name>
<sequence length="214" mass="24442">MANITILLRHSGSWVSEIEYENYRIDGILLRDNANYNNLVDGISAQLGIDCTRKIMEIRYKMEGNLTPMEIRNEMGMRFFMELKRRQTNCGMYPLCITTKDHNFGCGINGEIAFEPDTSIVQVGGDDVNVSGVVLLENRSVDALCILDMNSDLVIGDCNHKFVQVKQLYKDKKTIVAVMQKYAIDNRFQYKVARSDKKRLVMFFVLVAVSFLCV</sequence>
<dbReference type="Proteomes" id="UP000826656">
    <property type="component" value="Unassembled WGS sequence"/>
</dbReference>
<organism evidence="1 2">
    <name type="scientific">Solanum tuberosum</name>
    <name type="common">Potato</name>
    <dbReference type="NCBI Taxonomy" id="4113"/>
    <lineage>
        <taxon>Eukaryota</taxon>
        <taxon>Viridiplantae</taxon>
        <taxon>Streptophyta</taxon>
        <taxon>Embryophyta</taxon>
        <taxon>Tracheophyta</taxon>
        <taxon>Spermatophyta</taxon>
        <taxon>Magnoliopsida</taxon>
        <taxon>eudicotyledons</taxon>
        <taxon>Gunneridae</taxon>
        <taxon>Pentapetalae</taxon>
        <taxon>asterids</taxon>
        <taxon>lamiids</taxon>
        <taxon>Solanales</taxon>
        <taxon>Solanaceae</taxon>
        <taxon>Solanoideae</taxon>
        <taxon>Solaneae</taxon>
        <taxon>Solanum</taxon>
    </lineage>
</organism>
<keyword evidence="2" id="KW-1185">Reference proteome</keyword>
<comment type="caution">
    <text evidence="1">The sequence shown here is derived from an EMBL/GenBank/DDBJ whole genome shotgun (WGS) entry which is preliminary data.</text>
</comment>
<accession>A0ABQ7VHI6</accession>
<evidence type="ECO:0000313" key="2">
    <source>
        <dbReference type="Proteomes" id="UP000826656"/>
    </source>
</evidence>
<proteinExistence type="predicted"/>